<feature type="transmembrane region" description="Helical" evidence="7">
    <location>
        <begin position="21"/>
        <end position="47"/>
    </location>
</feature>
<keyword evidence="4 7" id="KW-0812">Transmembrane</keyword>
<sequence>MSQTKVARSARPIGPNYKWIALSNTTLGMLMATINSSIVLISLPAIFTGVGVDPLAPGETNYLLWMLMGFMIITATLVVTFGRIGDIYGRVKLYNLGFAIFTVGSILLFLTPGSGNTAIILMILFRLVQGVGAGFLMANSTAILTDAFPAHQRGMALGINQMVAILGSILGLIVGGVLSVISWRYVFLVSVPFGIFGTVWAYLKLRETSQASSRRQGIDWLGNITFFLGLTILLIGMTYGIEPYGTSAMGWGNPLVIAALVIGAVLLITFVGIEMRVADPMFQLSLFKIPTFTYGNISALLASLARGGLQFILIIWLQGIWLPLHGYNFEDTPLWAGIYMLPLMIGFVLMGPVSGWLSDRYGARIFSSVGMFLQAIGFLLLTFLPTNFDYVWFAVILFVMGVGQGMFASPNTTEIMNSVPASQRGAGSGMRSTFQNAANVISMGMFFSIVTAGLAGALPSALFGGLTKAGLPAAISTKVAHLPPVAALFAAFLGYNPVQTLLPKAVLHSLPQASRHTLLGKSFFPNLMSTPFVGGLHIAFYVATAMCLVAGCVSLIRAKAAVPEAEREHIDFVAPEVEAVAELAND</sequence>
<feature type="transmembrane region" description="Helical" evidence="7">
    <location>
        <begin position="185"/>
        <end position="203"/>
    </location>
</feature>
<dbReference type="PROSITE" id="PS50850">
    <property type="entry name" value="MFS"/>
    <property type="match status" value="1"/>
</dbReference>
<gene>
    <name evidence="9" type="ORF">KDW_52350</name>
</gene>
<dbReference type="CDD" id="cd17321">
    <property type="entry name" value="MFS_MMR_MDR_like"/>
    <property type="match status" value="1"/>
</dbReference>
<evidence type="ECO:0000256" key="5">
    <source>
        <dbReference type="ARBA" id="ARBA00022989"/>
    </source>
</evidence>
<keyword evidence="5 7" id="KW-1133">Transmembrane helix</keyword>
<dbReference type="Pfam" id="PF07690">
    <property type="entry name" value="MFS_1"/>
    <property type="match status" value="1"/>
</dbReference>
<evidence type="ECO:0000313" key="9">
    <source>
        <dbReference type="EMBL" id="GER91073.1"/>
    </source>
</evidence>
<proteinExistence type="predicted"/>
<feature type="transmembrane region" description="Helical" evidence="7">
    <location>
        <begin position="117"/>
        <end position="138"/>
    </location>
</feature>
<feature type="transmembrane region" description="Helical" evidence="7">
    <location>
        <begin position="62"/>
        <end position="81"/>
    </location>
</feature>
<feature type="transmembrane region" description="Helical" evidence="7">
    <location>
        <begin position="334"/>
        <end position="353"/>
    </location>
</feature>
<feature type="transmembrane region" description="Helical" evidence="7">
    <location>
        <begin position="224"/>
        <end position="241"/>
    </location>
</feature>
<evidence type="ECO:0000256" key="7">
    <source>
        <dbReference type="SAM" id="Phobius"/>
    </source>
</evidence>
<feature type="transmembrane region" description="Helical" evidence="7">
    <location>
        <begin position="159"/>
        <end position="179"/>
    </location>
</feature>
<keyword evidence="2" id="KW-0813">Transport</keyword>
<dbReference type="EMBL" id="BKZW01000003">
    <property type="protein sequence ID" value="GER91073.1"/>
    <property type="molecule type" value="Genomic_DNA"/>
</dbReference>
<dbReference type="InterPro" id="IPR011701">
    <property type="entry name" value="MFS"/>
</dbReference>
<evidence type="ECO:0000256" key="6">
    <source>
        <dbReference type="ARBA" id="ARBA00023136"/>
    </source>
</evidence>
<feature type="transmembrane region" description="Helical" evidence="7">
    <location>
        <begin position="365"/>
        <end position="384"/>
    </location>
</feature>
<dbReference type="InterPro" id="IPR020846">
    <property type="entry name" value="MFS_dom"/>
</dbReference>
<dbReference type="SUPFAM" id="SSF103473">
    <property type="entry name" value="MFS general substrate transporter"/>
    <property type="match status" value="1"/>
</dbReference>
<reference evidence="9 10" key="1">
    <citation type="submission" date="2019-10" db="EMBL/GenBank/DDBJ databases">
        <title>Dictyobacter vulcani sp. nov., within the class Ktedonobacteria, isolated from soil of volcanic Mt. Zao.</title>
        <authorList>
            <person name="Zheng Y."/>
            <person name="Wang C.M."/>
            <person name="Sakai Y."/>
            <person name="Abe K."/>
            <person name="Yokota A."/>
            <person name="Yabe S."/>
        </authorList>
    </citation>
    <scope>NUCLEOTIDE SEQUENCE [LARGE SCALE GENOMIC DNA]</scope>
    <source>
        <strain evidence="9 10">W12</strain>
    </source>
</reference>
<feature type="domain" description="Major facilitator superfamily (MFS) profile" evidence="8">
    <location>
        <begin position="21"/>
        <end position="498"/>
    </location>
</feature>
<organism evidence="9 10">
    <name type="scientific">Dictyobacter vulcani</name>
    <dbReference type="NCBI Taxonomy" id="2607529"/>
    <lineage>
        <taxon>Bacteria</taxon>
        <taxon>Bacillati</taxon>
        <taxon>Chloroflexota</taxon>
        <taxon>Ktedonobacteria</taxon>
        <taxon>Ktedonobacterales</taxon>
        <taxon>Dictyobacteraceae</taxon>
        <taxon>Dictyobacter</taxon>
    </lineage>
</organism>
<evidence type="ECO:0000256" key="2">
    <source>
        <dbReference type="ARBA" id="ARBA00022448"/>
    </source>
</evidence>
<evidence type="ECO:0000313" key="10">
    <source>
        <dbReference type="Proteomes" id="UP000326912"/>
    </source>
</evidence>
<evidence type="ECO:0000256" key="3">
    <source>
        <dbReference type="ARBA" id="ARBA00022475"/>
    </source>
</evidence>
<dbReference type="Proteomes" id="UP000326912">
    <property type="component" value="Unassembled WGS sequence"/>
</dbReference>
<feature type="transmembrane region" description="Helical" evidence="7">
    <location>
        <begin position="253"/>
        <end position="273"/>
    </location>
</feature>
<dbReference type="Gene3D" id="1.20.1250.20">
    <property type="entry name" value="MFS general substrate transporter like domains"/>
    <property type="match status" value="2"/>
</dbReference>
<feature type="transmembrane region" description="Helical" evidence="7">
    <location>
        <begin position="538"/>
        <end position="558"/>
    </location>
</feature>
<evidence type="ECO:0000256" key="1">
    <source>
        <dbReference type="ARBA" id="ARBA00004651"/>
    </source>
</evidence>
<dbReference type="RefSeq" id="WP_151758762.1">
    <property type="nucleotide sequence ID" value="NZ_BKZW01000003.1"/>
</dbReference>
<dbReference type="PANTHER" id="PTHR42718:SF46">
    <property type="entry name" value="BLR6921 PROTEIN"/>
    <property type="match status" value="1"/>
</dbReference>
<protein>
    <submittedName>
        <fullName evidence="9">MFS transporter</fullName>
    </submittedName>
</protein>
<dbReference type="GO" id="GO:0005886">
    <property type="term" value="C:plasma membrane"/>
    <property type="evidence" value="ECO:0007669"/>
    <property type="project" value="UniProtKB-SubCell"/>
</dbReference>
<feature type="transmembrane region" description="Helical" evidence="7">
    <location>
        <begin position="440"/>
        <end position="462"/>
    </location>
</feature>
<dbReference type="GO" id="GO:0022857">
    <property type="term" value="F:transmembrane transporter activity"/>
    <property type="evidence" value="ECO:0007669"/>
    <property type="project" value="InterPro"/>
</dbReference>
<keyword evidence="10" id="KW-1185">Reference proteome</keyword>
<dbReference type="PANTHER" id="PTHR42718">
    <property type="entry name" value="MAJOR FACILITATOR SUPERFAMILY MULTIDRUG TRANSPORTER MFSC"/>
    <property type="match status" value="1"/>
</dbReference>
<keyword evidence="6 7" id="KW-0472">Membrane</keyword>
<dbReference type="InterPro" id="IPR036259">
    <property type="entry name" value="MFS_trans_sf"/>
</dbReference>
<evidence type="ECO:0000256" key="4">
    <source>
        <dbReference type="ARBA" id="ARBA00022692"/>
    </source>
</evidence>
<feature type="transmembrane region" description="Helical" evidence="7">
    <location>
        <begin position="390"/>
        <end position="408"/>
    </location>
</feature>
<evidence type="ECO:0000259" key="8">
    <source>
        <dbReference type="PROSITE" id="PS50850"/>
    </source>
</evidence>
<comment type="caution">
    <text evidence="9">The sequence shown here is derived from an EMBL/GenBank/DDBJ whole genome shotgun (WGS) entry which is preliminary data.</text>
</comment>
<feature type="transmembrane region" description="Helical" evidence="7">
    <location>
        <begin position="93"/>
        <end position="111"/>
    </location>
</feature>
<dbReference type="AlphaFoldDB" id="A0A5J4KTT7"/>
<comment type="subcellular location">
    <subcellularLocation>
        <location evidence="1">Cell membrane</location>
        <topology evidence="1">Multi-pass membrane protein</topology>
    </subcellularLocation>
</comment>
<keyword evidence="3" id="KW-1003">Cell membrane</keyword>
<feature type="transmembrane region" description="Helical" evidence="7">
    <location>
        <begin position="294"/>
        <end position="322"/>
    </location>
</feature>
<name>A0A5J4KTT7_9CHLR</name>
<accession>A0A5J4KTT7</accession>